<proteinExistence type="predicted"/>
<feature type="coiled-coil region" evidence="6">
    <location>
        <begin position="574"/>
        <end position="636"/>
    </location>
</feature>
<evidence type="ECO:0000256" key="7">
    <source>
        <dbReference type="SAM" id="MobiDB-lite"/>
    </source>
</evidence>
<evidence type="ECO:0000313" key="9">
    <source>
        <dbReference type="EMBL" id="KAF9787823.1"/>
    </source>
</evidence>
<name>A0A9P6HIE8_9AGAM</name>
<dbReference type="PANTHER" id="PTHR48039">
    <property type="entry name" value="RNA-BINDING MOTIF PROTEIN 14B"/>
    <property type="match status" value="1"/>
</dbReference>
<comment type="caution">
    <text evidence="9">The sequence shown here is derived from an EMBL/GenBank/DDBJ whole genome shotgun (WGS) entry which is preliminary data.</text>
</comment>
<sequence length="889" mass="98941">MASESTLGKRKHRDGGEESNDSRSSTLFVSNLPYTVTSTDLKTLFSDIAPVRNAFVVLEQGTGVPKGVGYVSFAIKEDVQLALEKISSDGLTIDGRTIRAQLAETRHRDKDSLSLSVDRAKPADSGKSQNPRAIVSTPKDPLAIRTLVISGLPSSIDAKVLWKKIRKQEGAEKVEWPVKLKTGEEDLTQAHVLFSDFETAQAAVKKLHAHIYKGSMISATLKKRVENLQKPVTTTSSHVSSPSSSVKPQTVLKVAPSRANRLIVRNLPFDIKEEDIKATFLPYGPIHSVDIPKTDDGRVKGFAFVWMMSKGDAQRALDKCNGMEIRAGVAEQLVQAKQKKKKQVRIEEKISKEKVRKEQEGAEEEVAGVGRVIAVDWALSKDKWEKAKASMEVDGDPEMGEDDSGSEESEESEDDSGSESGAEQEGTESVEGSGGSSDEEDEEDKAANLQKPKLPPPEAGTTLFVRNIPFEATEDELRVLFRTFGPLRYARITMDHETGRSRGTGFVCFWNVEDADKAVEKSELLHLETTGSTSKAKPNPFKLPSILTPDPSSSLAQGLVLNGRTLDVVRAVTRDEATKLKEEGERKREKADKRNAYLLREGVIMANSPVADLIPAEELEKRMNSFNARRNLLRTNPSLYVSKTRLSVRQIPVGVTEYMLKRLANYAVREFEEEVTKGEREPLDQVEIEADVTEESKARKGKKSGQKVKQAKIVRESSKVDVLTGKGKSKGYGFLELHEHEDALRVLRWVNNNKVVGDLWNGWWKSEVNELIRKEKGGGEEGAARLKKLKEEAQRDGNRWKATNKTLIVEFSIENVQVTERRKSRQVTNSDTGLPNRKEKEKEDLNETQRPKKRQRVQQPKSGDEVSKSGSSLGSIISRKRKQRKAART</sequence>
<dbReference type="Proteomes" id="UP000736335">
    <property type="component" value="Unassembled WGS sequence"/>
</dbReference>
<evidence type="ECO:0000313" key="10">
    <source>
        <dbReference type="Proteomes" id="UP000736335"/>
    </source>
</evidence>
<comment type="subcellular location">
    <subcellularLocation>
        <location evidence="1">Nucleus</location>
    </subcellularLocation>
</comment>
<evidence type="ECO:0000256" key="1">
    <source>
        <dbReference type="ARBA" id="ARBA00004123"/>
    </source>
</evidence>
<reference evidence="9" key="2">
    <citation type="submission" date="2020-11" db="EMBL/GenBank/DDBJ databases">
        <authorList>
            <consortium name="DOE Joint Genome Institute"/>
            <person name="Kuo A."/>
            <person name="Miyauchi S."/>
            <person name="Kiss E."/>
            <person name="Drula E."/>
            <person name="Kohler A."/>
            <person name="Sanchez-Garcia M."/>
            <person name="Andreopoulos B."/>
            <person name="Barry K.W."/>
            <person name="Bonito G."/>
            <person name="Buee M."/>
            <person name="Carver A."/>
            <person name="Chen C."/>
            <person name="Cichocki N."/>
            <person name="Clum A."/>
            <person name="Culley D."/>
            <person name="Crous P.W."/>
            <person name="Fauchery L."/>
            <person name="Girlanda M."/>
            <person name="Hayes R."/>
            <person name="Keri Z."/>
            <person name="Labutti K."/>
            <person name="Lipzen A."/>
            <person name="Lombard V."/>
            <person name="Magnuson J."/>
            <person name="Maillard F."/>
            <person name="Morin E."/>
            <person name="Murat C."/>
            <person name="Nolan M."/>
            <person name="Ohm R."/>
            <person name="Pangilinan J."/>
            <person name="Pereira M."/>
            <person name="Perotto S."/>
            <person name="Peter M."/>
            <person name="Riley R."/>
            <person name="Sitrit Y."/>
            <person name="Stielow B."/>
            <person name="Szollosi G."/>
            <person name="Zifcakova L."/>
            <person name="Stursova M."/>
            <person name="Spatafora J.W."/>
            <person name="Tedersoo L."/>
            <person name="Vaario L.-M."/>
            <person name="Yamada A."/>
            <person name="Yan M."/>
            <person name="Wang P."/>
            <person name="Xu J."/>
            <person name="Bruns T."/>
            <person name="Baldrian P."/>
            <person name="Vilgalys R."/>
            <person name="Henrissat B."/>
            <person name="Grigoriev I.V."/>
            <person name="Hibbett D."/>
            <person name="Nagy L.G."/>
            <person name="Martin F.M."/>
        </authorList>
    </citation>
    <scope>NUCLEOTIDE SEQUENCE</scope>
    <source>
        <strain evidence="9">UH-Tt-Lm1</strain>
    </source>
</reference>
<dbReference type="Pfam" id="PF00076">
    <property type="entry name" value="RRM_1"/>
    <property type="match status" value="3"/>
</dbReference>
<feature type="region of interest" description="Disordered" evidence="7">
    <location>
        <begin position="388"/>
        <end position="460"/>
    </location>
</feature>
<dbReference type="EMBL" id="WIUZ02000004">
    <property type="protein sequence ID" value="KAF9787823.1"/>
    <property type="molecule type" value="Genomic_DNA"/>
</dbReference>
<feature type="region of interest" description="Disordered" evidence="7">
    <location>
        <begin position="819"/>
        <end position="889"/>
    </location>
</feature>
<dbReference type="AlphaFoldDB" id="A0A9P6HIE8"/>
<feature type="domain" description="RRM" evidence="8">
    <location>
        <begin position="260"/>
        <end position="351"/>
    </location>
</feature>
<dbReference type="InterPro" id="IPR000504">
    <property type="entry name" value="RRM_dom"/>
</dbReference>
<dbReference type="PROSITE" id="PS50102">
    <property type="entry name" value="RRM"/>
    <property type="match status" value="3"/>
</dbReference>
<dbReference type="InterPro" id="IPR051945">
    <property type="entry name" value="RRM_MRD1_RNA_proc_ribogen"/>
</dbReference>
<feature type="compositionally biased region" description="Basic and acidic residues" evidence="7">
    <location>
        <begin position="836"/>
        <end position="850"/>
    </location>
</feature>
<gene>
    <name evidence="9" type="ORF">BJ322DRAFT_1105870</name>
</gene>
<feature type="compositionally biased region" description="Basic and acidic residues" evidence="7">
    <location>
        <begin position="110"/>
        <end position="124"/>
    </location>
</feature>
<accession>A0A9P6HIE8</accession>
<dbReference type="SMART" id="SM00360">
    <property type="entry name" value="RRM"/>
    <property type="match status" value="5"/>
</dbReference>
<evidence type="ECO:0000256" key="2">
    <source>
        <dbReference type="ARBA" id="ARBA00022737"/>
    </source>
</evidence>
<evidence type="ECO:0000256" key="4">
    <source>
        <dbReference type="ARBA" id="ARBA00023242"/>
    </source>
</evidence>
<feature type="domain" description="RRM" evidence="8">
    <location>
        <begin position="461"/>
        <end position="573"/>
    </location>
</feature>
<dbReference type="InterPro" id="IPR012677">
    <property type="entry name" value="Nucleotide-bd_a/b_plait_sf"/>
</dbReference>
<dbReference type="PANTHER" id="PTHR48039:SF5">
    <property type="entry name" value="RNA-BINDING PROTEIN 28"/>
    <property type="match status" value="1"/>
</dbReference>
<feature type="compositionally biased region" description="Low complexity" evidence="7">
    <location>
        <begin position="418"/>
        <end position="431"/>
    </location>
</feature>
<keyword evidence="4" id="KW-0539">Nucleus</keyword>
<evidence type="ECO:0000256" key="5">
    <source>
        <dbReference type="PROSITE-ProRule" id="PRU00176"/>
    </source>
</evidence>
<feature type="compositionally biased region" description="Acidic residues" evidence="7">
    <location>
        <begin position="393"/>
        <end position="417"/>
    </location>
</feature>
<dbReference type="Gene3D" id="3.30.70.330">
    <property type="match status" value="5"/>
</dbReference>
<feature type="region of interest" description="Disordered" evidence="7">
    <location>
        <begin position="110"/>
        <end position="135"/>
    </location>
</feature>
<dbReference type="GO" id="GO:0003729">
    <property type="term" value="F:mRNA binding"/>
    <property type="evidence" value="ECO:0007669"/>
    <property type="project" value="TreeGrafter"/>
</dbReference>
<dbReference type="OrthoDB" id="267048at2759"/>
<evidence type="ECO:0000256" key="3">
    <source>
        <dbReference type="ARBA" id="ARBA00022884"/>
    </source>
</evidence>
<feature type="domain" description="RRM" evidence="8">
    <location>
        <begin position="25"/>
        <end position="105"/>
    </location>
</feature>
<evidence type="ECO:0000259" key="8">
    <source>
        <dbReference type="PROSITE" id="PS50102"/>
    </source>
</evidence>
<keyword evidence="10" id="KW-1185">Reference proteome</keyword>
<keyword evidence="2" id="KW-0677">Repeat</keyword>
<feature type="compositionally biased region" description="Basic residues" evidence="7">
    <location>
        <begin position="878"/>
        <end position="889"/>
    </location>
</feature>
<dbReference type="FunFam" id="3.30.70.330:FF:000406">
    <property type="entry name" value="Related to Nucleolar protein NOP4"/>
    <property type="match status" value="1"/>
</dbReference>
<keyword evidence="3 5" id="KW-0694">RNA-binding</keyword>
<keyword evidence="6" id="KW-0175">Coiled coil</keyword>
<feature type="region of interest" description="Disordered" evidence="7">
    <location>
        <begin position="1"/>
        <end position="24"/>
    </location>
</feature>
<organism evidence="9 10">
    <name type="scientific">Thelephora terrestris</name>
    <dbReference type="NCBI Taxonomy" id="56493"/>
    <lineage>
        <taxon>Eukaryota</taxon>
        <taxon>Fungi</taxon>
        <taxon>Dikarya</taxon>
        <taxon>Basidiomycota</taxon>
        <taxon>Agaricomycotina</taxon>
        <taxon>Agaricomycetes</taxon>
        <taxon>Thelephorales</taxon>
        <taxon>Thelephoraceae</taxon>
        <taxon>Thelephora</taxon>
    </lineage>
</organism>
<feature type="compositionally biased region" description="Low complexity" evidence="7">
    <location>
        <begin position="868"/>
        <end position="877"/>
    </location>
</feature>
<dbReference type="InterPro" id="IPR035979">
    <property type="entry name" value="RBD_domain_sf"/>
</dbReference>
<reference evidence="9" key="1">
    <citation type="journal article" date="2020" name="Nat. Commun.">
        <title>Large-scale genome sequencing of mycorrhizal fungi provides insights into the early evolution of symbiotic traits.</title>
        <authorList>
            <person name="Miyauchi S."/>
            <person name="Kiss E."/>
            <person name="Kuo A."/>
            <person name="Drula E."/>
            <person name="Kohler A."/>
            <person name="Sanchez-Garcia M."/>
            <person name="Morin E."/>
            <person name="Andreopoulos B."/>
            <person name="Barry K.W."/>
            <person name="Bonito G."/>
            <person name="Buee M."/>
            <person name="Carver A."/>
            <person name="Chen C."/>
            <person name="Cichocki N."/>
            <person name="Clum A."/>
            <person name="Culley D."/>
            <person name="Crous P.W."/>
            <person name="Fauchery L."/>
            <person name="Girlanda M."/>
            <person name="Hayes R.D."/>
            <person name="Keri Z."/>
            <person name="LaButti K."/>
            <person name="Lipzen A."/>
            <person name="Lombard V."/>
            <person name="Magnuson J."/>
            <person name="Maillard F."/>
            <person name="Murat C."/>
            <person name="Nolan M."/>
            <person name="Ohm R.A."/>
            <person name="Pangilinan J."/>
            <person name="Pereira M.F."/>
            <person name="Perotto S."/>
            <person name="Peter M."/>
            <person name="Pfister S."/>
            <person name="Riley R."/>
            <person name="Sitrit Y."/>
            <person name="Stielow J.B."/>
            <person name="Szollosi G."/>
            <person name="Zifcakova L."/>
            <person name="Stursova M."/>
            <person name="Spatafora J.W."/>
            <person name="Tedersoo L."/>
            <person name="Vaario L.M."/>
            <person name="Yamada A."/>
            <person name="Yan M."/>
            <person name="Wang P."/>
            <person name="Xu J."/>
            <person name="Bruns T."/>
            <person name="Baldrian P."/>
            <person name="Vilgalys R."/>
            <person name="Dunand C."/>
            <person name="Henrissat B."/>
            <person name="Grigoriev I.V."/>
            <person name="Hibbett D."/>
            <person name="Nagy L.G."/>
            <person name="Martin F.M."/>
        </authorList>
    </citation>
    <scope>NUCLEOTIDE SEQUENCE</scope>
    <source>
        <strain evidence="9">UH-Tt-Lm1</strain>
    </source>
</reference>
<dbReference type="InterPro" id="IPR034808">
    <property type="entry name" value="Nop4p_RRM3"/>
</dbReference>
<dbReference type="SUPFAM" id="SSF54928">
    <property type="entry name" value="RNA-binding domain, RBD"/>
    <property type="match status" value="3"/>
</dbReference>
<protein>
    <recommendedName>
        <fullName evidence="8">RRM domain-containing protein</fullName>
    </recommendedName>
</protein>
<evidence type="ECO:0000256" key="6">
    <source>
        <dbReference type="SAM" id="Coils"/>
    </source>
</evidence>
<dbReference type="GO" id="GO:0005730">
    <property type="term" value="C:nucleolus"/>
    <property type="evidence" value="ECO:0007669"/>
    <property type="project" value="TreeGrafter"/>
</dbReference>
<dbReference type="CDD" id="cd12676">
    <property type="entry name" value="RRM3_Nop4p"/>
    <property type="match status" value="1"/>
</dbReference>